<dbReference type="InterPro" id="IPR010930">
    <property type="entry name" value="Flg_bb/hook_C_dom"/>
</dbReference>
<dbReference type="InterPro" id="IPR053927">
    <property type="entry name" value="FlgK_helical"/>
</dbReference>
<keyword evidence="12" id="KW-1185">Reference proteome</keyword>
<dbReference type="PANTHER" id="PTHR30033:SF1">
    <property type="entry name" value="FLAGELLAR HOOK-ASSOCIATED PROTEIN 1"/>
    <property type="match status" value="1"/>
</dbReference>
<reference evidence="12" key="1">
    <citation type="journal article" date="2020" name="Microbiol. Resour. Announc.">
        <title>Draft Genome Sequences of Thiorhodococcus mannitoliphagus and Thiorhodococcus minor, Purple Sulfur Photosynthetic Bacteria in the Gammaproteobacterial Family Chromatiaceae.</title>
        <authorList>
            <person name="Aviles F.A."/>
            <person name="Meyer T.E."/>
            <person name="Kyndt J.A."/>
        </authorList>
    </citation>
    <scope>NUCLEOTIDE SEQUENCE [LARGE SCALE GENOMIC DNA]</scope>
    <source>
        <strain evidence="12">DSM 18266</strain>
    </source>
</reference>
<keyword evidence="6" id="KW-0975">Bacterial flagellum</keyword>
<dbReference type="PRINTS" id="PR01005">
    <property type="entry name" value="FLGHOOKAP1"/>
</dbReference>
<dbReference type="GO" id="GO:0044780">
    <property type="term" value="P:bacterial-type flagellum assembly"/>
    <property type="evidence" value="ECO:0007669"/>
    <property type="project" value="InterPro"/>
</dbReference>
<keyword evidence="11" id="KW-0282">Flagellum</keyword>
<evidence type="ECO:0000256" key="2">
    <source>
        <dbReference type="ARBA" id="ARBA00004613"/>
    </source>
</evidence>
<protein>
    <recommendedName>
        <fullName evidence="4">Flagellar hook-associated protein 1</fullName>
    </recommendedName>
</protein>
<reference evidence="11 12" key="2">
    <citation type="submission" date="2020-02" db="EMBL/GenBank/DDBJ databases">
        <title>Genome sequences of Thiorhodococcus mannitoliphagus and Thiorhodococcus minor, purple sulfur photosynthetic bacteria in the gammaproteobacterial family, Chromatiaceae.</title>
        <authorList>
            <person name="Aviles F.A."/>
            <person name="Meyer T.E."/>
            <person name="Kyndt J.A."/>
        </authorList>
    </citation>
    <scope>NUCLEOTIDE SEQUENCE [LARGE SCALE GENOMIC DNA]</scope>
    <source>
        <strain evidence="11 12">DSM 18266</strain>
    </source>
</reference>
<evidence type="ECO:0000313" key="11">
    <source>
        <dbReference type="EMBL" id="NEX21065.1"/>
    </source>
</evidence>
<evidence type="ECO:0000259" key="7">
    <source>
        <dbReference type="Pfam" id="PF00460"/>
    </source>
</evidence>
<dbReference type="GO" id="GO:0005576">
    <property type="term" value="C:extracellular region"/>
    <property type="evidence" value="ECO:0007669"/>
    <property type="project" value="UniProtKB-SubCell"/>
</dbReference>
<evidence type="ECO:0000259" key="9">
    <source>
        <dbReference type="Pfam" id="PF21158"/>
    </source>
</evidence>
<dbReference type="InterPro" id="IPR001444">
    <property type="entry name" value="Flag_bb_rod_N"/>
</dbReference>
<dbReference type="RefSeq" id="WP_164654169.1">
    <property type="nucleotide sequence ID" value="NZ_JAAIJR010000044.1"/>
</dbReference>
<feature type="domain" description="Flagellar basal-body/hook protein C-terminal" evidence="8">
    <location>
        <begin position="599"/>
        <end position="637"/>
    </location>
</feature>
<evidence type="ECO:0000256" key="5">
    <source>
        <dbReference type="ARBA" id="ARBA00022525"/>
    </source>
</evidence>
<evidence type="ECO:0000259" key="10">
    <source>
        <dbReference type="Pfam" id="PF22638"/>
    </source>
</evidence>
<organism evidence="11 12">
    <name type="scientific">Thiorhodococcus mannitoliphagus</name>
    <dbReference type="NCBI Taxonomy" id="329406"/>
    <lineage>
        <taxon>Bacteria</taxon>
        <taxon>Pseudomonadati</taxon>
        <taxon>Pseudomonadota</taxon>
        <taxon>Gammaproteobacteria</taxon>
        <taxon>Chromatiales</taxon>
        <taxon>Chromatiaceae</taxon>
        <taxon>Thiorhodococcus</taxon>
    </lineage>
</organism>
<keyword evidence="11" id="KW-0966">Cell projection</keyword>
<evidence type="ECO:0000256" key="4">
    <source>
        <dbReference type="ARBA" id="ARBA00016244"/>
    </source>
</evidence>
<dbReference type="Pfam" id="PF21158">
    <property type="entry name" value="flgK_1st_1"/>
    <property type="match status" value="1"/>
</dbReference>
<evidence type="ECO:0000256" key="6">
    <source>
        <dbReference type="ARBA" id="ARBA00023143"/>
    </source>
</evidence>
<dbReference type="Pfam" id="PF22638">
    <property type="entry name" value="FlgK_D1"/>
    <property type="match status" value="1"/>
</dbReference>
<keyword evidence="5" id="KW-0964">Secreted</keyword>
<sequence length="640" mass="68227">MSILGTAVSGLLAYQRALATTSHNISNASTEGYSRQRVELEARNPQRLGGSYIGQGVDVSSVRRLQNDLVDAQLRSSLSNAAEGEVRAEFAERVDRLLADESTGLEPVLESFFNSTQDVASDPTSLPARTVMVNEAETLVERLHQINGLLDEQRTLINGNIETAVEEINQYSEGLANLNARIVSGFVGGATPNDLLDQRDVLLSKLSEKIEVNVNAQDDGSVNVFVGNGQSLVMGAVSNQLVADHLSGDPKNFDIGLKSKNNSGSAPIDVTRFMSGGELGALLETRTGMIDDAQNQLGLIGLNLAMQFNDQNGLGLDLNGEVGGDIFDIPPVELTANSTNSNNQLPGVTIEDVTKLTADDYRLKYSGTGFQLLRLPDNEVVDLDHDATTDPPNVYHADGLKFDTSSLLSPAAGDSWLIQPTRFAATKLEVAMTDPEGIAAAAAVYAEPSDLNTGDGTVLSVAAVDADTLDLGRVVLTYDGAAFTATAEDGSTSTVTPVYDSASDTTTVTHNGWEFKIQGSIAVDDEFVIDSNVGNQGDNRNMLLMANIQNERSVEGNSTIQGSYNSILAEVGTETRQAQIMRDSSATLLEDAQAQREAISGVNLDEEAADLIRYQQAYQAAAQVIAVSRTVFDTLINAVR</sequence>
<dbReference type="NCBIfam" id="TIGR02492">
    <property type="entry name" value="flgK_ends"/>
    <property type="match status" value="1"/>
</dbReference>
<dbReference type="GO" id="GO:0005198">
    <property type="term" value="F:structural molecule activity"/>
    <property type="evidence" value="ECO:0007669"/>
    <property type="project" value="InterPro"/>
</dbReference>
<dbReference type="SUPFAM" id="SSF64518">
    <property type="entry name" value="Phase 1 flagellin"/>
    <property type="match status" value="1"/>
</dbReference>
<dbReference type="GO" id="GO:0009424">
    <property type="term" value="C:bacterial-type flagellum hook"/>
    <property type="evidence" value="ECO:0007669"/>
    <property type="project" value="InterPro"/>
</dbReference>
<accession>A0A6P1DZX6</accession>
<dbReference type="PANTHER" id="PTHR30033">
    <property type="entry name" value="FLAGELLAR HOOK-ASSOCIATED PROTEIN 1"/>
    <property type="match status" value="1"/>
</dbReference>
<dbReference type="Proteomes" id="UP000471640">
    <property type="component" value="Unassembled WGS sequence"/>
</dbReference>
<evidence type="ECO:0000259" key="8">
    <source>
        <dbReference type="Pfam" id="PF06429"/>
    </source>
</evidence>
<name>A0A6P1DZX6_9GAMM</name>
<evidence type="ECO:0000256" key="1">
    <source>
        <dbReference type="ARBA" id="ARBA00004365"/>
    </source>
</evidence>
<feature type="domain" description="Flagellar basal body rod protein N-terminal" evidence="7">
    <location>
        <begin position="6"/>
        <end position="33"/>
    </location>
</feature>
<comment type="caution">
    <text evidence="11">The sequence shown here is derived from an EMBL/GenBank/DDBJ whole genome shotgun (WGS) entry which is preliminary data.</text>
</comment>
<evidence type="ECO:0000256" key="3">
    <source>
        <dbReference type="ARBA" id="ARBA00009677"/>
    </source>
</evidence>
<dbReference type="Pfam" id="PF06429">
    <property type="entry name" value="Flg_bbr_C"/>
    <property type="match status" value="1"/>
</dbReference>
<dbReference type="InterPro" id="IPR002371">
    <property type="entry name" value="FlgK"/>
</dbReference>
<dbReference type="InterPro" id="IPR049119">
    <property type="entry name" value="FlgK_D2-like"/>
</dbReference>
<feature type="domain" description="Flagellar hook-associated protein FlgK helical" evidence="10">
    <location>
        <begin position="92"/>
        <end position="327"/>
    </location>
</feature>
<comment type="similarity">
    <text evidence="3">Belongs to the flagella basal body rod proteins family.</text>
</comment>
<proteinExistence type="inferred from homology"/>
<comment type="subcellular location">
    <subcellularLocation>
        <location evidence="1">Bacterial flagellum</location>
    </subcellularLocation>
    <subcellularLocation>
        <location evidence="2">Secreted</location>
    </subcellularLocation>
</comment>
<dbReference type="EMBL" id="JAAIJR010000044">
    <property type="protein sequence ID" value="NEX21065.1"/>
    <property type="molecule type" value="Genomic_DNA"/>
</dbReference>
<evidence type="ECO:0000313" key="12">
    <source>
        <dbReference type="Proteomes" id="UP000471640"/>
    </source>
</evidence>
<dbReference type="AlphaFoldDB" id="A0A6P1DZX6"/>
<keyword evidence="11" id="KW-0969">Cilium</keyword>
<dbReference type="Pfam" id="PF00460">
    <property type="entry name" value="Flg_bb_rod"/>
    <property type="match status" value="1"/>
</dbReference>
<feature type="domain" description="Flagellar hook-associated protein 1 D2-like" evidence="9">
    <location>
        <begin position="336"/>
        <end position="420"/>
    </location>
</feature>
<gene>
    <name evidence="11" type="primary">flgK</name>
    <name evidence="11" type="ORF">G3480_12205</name>
</gene>